<dbReference type="PRINTS" id="PR00412">
    <property type="entry name" value="EPOXHYDRLASE"/>
</dbReference>
<keyword evidence="1 4" id="KW-0378">Hydrolase</keyword>
<dbReference type="GO" id="GO:0016787">
    <property type="term" value="F:hydrolase activity"/>
    <property type="evidence" value="ECO:0007669"/>
    <property type="project" value="UniProtKB-KW"/>
</dbReference>
<dbReference type="VEuPathDB" id="FungiDB:BD410DRAFT_497875"/>
<evidence type="ECO:0000256" key="1">
    <source>
        <dbReference type="ARBA" id="ARBA00022801"/>
    </source>
</evidence>
<dbReference type="SUPFAM" id="SSF53474">
    <property type="entry name" value="alpha/beta-Hydrolases"/>
    <property type="match status" value="1"/>
</dbReference>
<sequence length="327" mass="37326">MEPTAFKDFKTSRGINYHYYISAAQADKPTLLFLHGFPSSSYDWDHQVRFFQERGFGIIVPDLLGYGGTDKPRDVKAYGAKLMAQDMVDIIDHENAKDVIAVGHDWGSGLNSRLAVYHQGRFKAFAFLAVGFTKPNPDFDLDRIIPFLKKTFGSDILGYWYFLIEEDSDKVIMEHFDSFFSLLFAADTKVFSKLAPVGALKEWVLADKITEVAPYANDSYKAKRKEELIKGGLYGPTNWYRVMVQKITPAEERDISADQLTFKKPAFYGPSLRIQVETAEFSKAVFKQHFTNGTIVEFDSDHWVQLAMPEKVNTELLKWIESFESSL</sequence>
<dbReference type="Pfam" id="PF00561">
    <property type="entry name" value="Abhydrolase_1"/>
    <property type="match status" value="1"/>
</dbReference>
<dbReference type="InterPro" id="IPR000073">
    <property type="entry name" value="AB_hydrolase_1"/>
</dbReference>
<feature type="domain" description="AB hydrolase-1" evidence="3">
    <location>
        <begin position="29"/>
        <end position="152"/>
    </location>
</feature>
<evidence type="ECO:0000259" key="3">
    <source>
        <dbReference type="Pfam" id="PF00561"/>
    </source>
</evidence>
<reference evidence="4 5" key="1">
    <citation type="submission" date="2018-06" db="EMBL/GenBank/DDBJ databases">
        <title>A transcriptomic atlas of mushroom development highlights an independent origin of complex multicellularity.</title>
        <authorList>
            <consortium name="DOE Joint Genome Institute"/>
            <person name="Krizsan K."/>
            <person name="Almasi E."/>
            <person name="Merenyi Z."/>
            <person name="Sahu N."/>
            <person name="Viragh M."/>
            <person name="Koszo T."/>
            <person name="Mondo S."/>
            <person name="Kiss B."/>
            <person name="Balint B."/>
            <person name="Kues U."/>
            <person name="Barry K."/>
            <person name="Hegedus J.C."/>
            <person name="Henrissat B."/>
            <person name="Johnson J."/>
            <person name="Lipzen A."/>
            <person name="Ohm R."/>
            <person name="Nagy I."/>
            <person name="Pangilinan J."/>
            <person name="Yan J."/>
            <person name="Xiong Y."/>
            <person name="Grigoriev I.V."/>
            <person name="Hibbett D.S."/>
            <person name="Nagy L.G."/>
        </authorList>
    </citation>
    <scope>NUCLEOTIDE SEQUENCE [LARGE SCALE GENOMIC DNA]</scope>
    <source>
        <strain evidence="4 5">SZMC22713</strain>
    </source>
</reference>
<dbReference type="EMBL" id="ML170207">
    <property type="protein sequence ID" value="TDL18520.1"/>
    <property type="molecule type" value="Genomic_DNA"/>
</dbReference>
<evidence type="ECO:0000256" key="2">
    <source>
        <dbReference type="ARBA" id="ARBA00038334"/>
    </source>
</evidence>
<dbReference type="Proteomes" id="UP000294933">
    <property type="component" value="Unassembled WGS sequence"/>
</dbReference>
<dbReference type="Gene3D" id="3.40.50.1820">
    <property type="entry name" value="alpha/beta hydrolase"/>
    <property type="match status" value="1"/>
</dbReference>
<keyword evidence="5" id="KW-1185">Reference proteome</keyword>
<dbReference type="PANTHER" id="PTHR43329">
    <property type="entry name" value="EPOXIDE HYDROLASE"/>
    <property type="match status" value="1"/>
</dbReference>
<name>A0A4Y7PVG9_9AGAM</name>
<comment type="similarity">
    <text evidence="2">Belongs to the AB hydrolase superfamily. Epoxide hydrolase family.</text>
</comment>
<evidence type="ECO:0000313" key="5">
    <source>
        <dbReference type="Proteomes" id="UP000294933"/>
    </source>
</evidence>
<evidence type="ECO:0000313" key="4">
    <source>
        <dbReference type="EMBL" id="TDL18520.1"/>
    </source>
</evidence>
<protein>
    <submittedName>
        <fullName evidence="4">Alpha/beta-hydrolase</fullName>
    </submittedName>
</protein>
<accession>A0A4Y7PVG9</accession>
<dbReference type="AlphaFoldDB" id="A0A4Y7PVG9"/>
<proteinExistence type="inferred from homology"/>
<gene>
    <name evidence="4" type="ORF">BD410DRAFT_497875</name>
</gene>
<organism evidence="4 5">
    <name type="scientific">Rickenella mellea</name>
    <dbReference type="NCBI Taxonomy" id="50990"/>
    <lineage>
        <taxon>Eukaryota</taxon>
        <taxon>Fungi</taxon>
        <taxon>Dikarya</taxon>
        <taxon>Basidiomycota</taxon>
        <taxon>Agaricomycotina</taxon>
        <taxon>Agaricomycetes</taxon>
        <taxon>Hymenochaetales</taxon>
        <taxon>Rickenellaceae</taxon>
        <taxon>Rickenella</taxon>
    </lineage>
</organism>
<dbReference type="InterPro" id="IPR000639">
    <property type="entry name" value="Epox_hydrolase-like"/>
</dbReference>
<dbReference type="STRING" id="50990.A0A4Y7PVG9"/>
<dbReference type="InterPro" id="IPR029058">
    <property type="entry name" value="AB_hydrolase_fold"/>
</dbReference>
<dbReference type="OrthoDB" id="408373at2759"/>